<evidence type="ECO:0000313" key="2">
    <source>
        <dbReference type="Proteomes" id="UP000887013"/>
    </source>
</evidence>
<comment type="caution">
    <text evidence="1">The sequence shown here is derived from an EMBL/GenBank/DDBJ whole genome shotgun (WGS) entry which is preliminary data.</text>
</comment>
<proteinExistence type="predicted"/>
<dbReference type="AlphaFoldDB" id="A0A8X6N298"/>
<organism evidence="1 2">
    <name type="scientific">Nephila pilipes</name>
    <name type="common">Giant wood spider</name>
    <name type="synonym">Nephila maculata</name>
    <dbReference type="NCBI Taxonomy" id="299642"/>
    <lineage>
        <taxon>Eukaryota</taxon>
        <taxon>Metazoa</taxon>
        <taxon>Ecdysozoa</taxon>
        <taxon>Arthropoda</taxon>
        <taxon>Chelicerata</taxon>
        <taxon>Arachnida</taxon>
        <taxon>Araneae</taxon>
        <taxon>Araneomorphae</taxon>
        <taxon>Entelegynae</taxon>
        <taxon>Araneoidea</taxon>
        <taxon>Nephilidae</taxon>
        <taxon>Nephila</taxon>
    </lineage>
</organism>
<evidence type="ECO:0000313" key="1">
    <source>
        <dbReference type="EMBL" id="GFS89464.1"/>
    </source>
</evidence>
<dbReference type="OrthoDB" id="8300685at2759"/>
<dbReference type="PANTHER" id="PTHR45823:SF1">
    <property type="entry name" value="T-SNARE COILED-COIL HOMOLOGY DOMAIN-CONTAINING PROTEIN"/>
    <property type="match status" value="1"/>
</dbReference>
<protein>
    <submittedName>
        <fullName evidence="1">Retrovirus-related Pol polyprotein from transposon 412</fullName>
    </submittedName>
</protein>
<gene>
    <name evidence="1" type="primary">X975_16630</name>
    <name evidence="1" type="ORF">NPIL_77541</name>
</gene>
<dbReference type="Proteomes" id="UP000887013">
    <property type="component" value="Unassembled WGS sequence"/>
</dbReference>
<sequence length="187" mass="21402">MKAGQEELKKDIVWIKEFSNIIQEKMNAMENKVTAVETKVLKIEESLEQKVLENFEEALENNSRVKAFHLAASLRRDVADIIETLPEEQRHDFQALSGALELRFGGKCTKEYSRLQLKSRYQNAGESLQESADDIQRLSHLAFSDCPVETRQDLALQHFIDSVRDLEIQKALRLIKDIGSALTSLRT</sequence>
<keyword evidence="2" id="KW-1185">Reference proteome</keyword>
<reference evidence="1" key="1">
    <citation type="submission" date="2020-08" db="EMBL/GenBank/DDBJ databases">
        <title>Multicomponent nature underlies the extraordinary mechanical properties of spider dragline silk.</title>
        <authorList>
            <person name="Kono N."/>
            <person name="Nakamura H."/>
            <person name="Mori M."/>
            <person name="Yoshida Y."/>
            <person name="Ohtoshi R."/>
            <person name="Malay A.D."/>
            <person name="Moran D.A.P."/>
            <person name="Tomita M."/>
            <person name="Numata K."/>
            <person name="Arakawa K."/>
        </authorList>
    </citation>
    <scope>NUCLEOTIDE SEQUENCE</scope>
</reference>
<accession>A0A8X6N298</accession>
<name>A0A8X6N298_NEPPI</name>
<dbReference type="PANTHER" id="PTHR45823">
    <property type="entry name" value="T-SNARE COILED-COIL HOMOLOGY DOMAIN-CONTAINING PROTEIN"/>
    <property type="match status" value="1"/>
</dbReference>
<dbReference type="EMBL" id="BMAW01053132">
    <property type="protein sequence ID" value="GFS89464.1"/>
    <property type="molecule type" value="Genomic_DNA"/>
</dbReference>